<dbReference type="Proteomes" id="UP001139488">
    <property type="component" value="Unassembled WGS sequence"/>
</dbReference>
<dbReference type="SMART" id="SM00327">
    <property type="entry name" value="VWA"/>
    <property type="match status" value="1"/>
</dbReference>
<dbReference type="Pfam" id="PF00092">
    <property type="entry name" value="VWA"/>
    <property type="match status" value="1"/>
</dbReference>
<reference evidence="3" key="1">
    <citation type="submission" date="2021-11" db="EMBL/GenBank/DDBJ databases">
        <title>Vibrio ZSDE26 sp. nov. and Vibrio ZSDZ34 sp. nov., isolated from coastal seawater in Qingdao.</title>
        <authorList>
            <person name="Zhang P."/>
        </authorList>
    </citation>
    <scope>NUCLEOTIDE SEQUENCE</scope>
    <source>
        <strain evidence="3">ZSDZ34</strain>
    </source>
</reference>
<dbReference type="EMBL" id="JAJNNZ010000006">
    <property type="protein sequence ID" value="MCJ2377019.1"/>
    <property type="molecule type" value="Genomic_DNA"/>
</dbReference>
<evidence type="ECO:0000313" key="4">
    <source>
        <dbReference type="Proteomes" id="UP001139488"/>
    </source>
</evidence>
<dbReference type="InterPro" id="IPR036465">
    <property type="entry name" value="vWFA_dom_sf"/>
</dbReference>
<dbReference type="AlphaFoldDB" id="A0A9X2AVL8"/>
<gene>
    <name evidence="3" type="ORF">LNL84_09250</name>
</gene>
<feature type="transmembrane region" description="Helical" evidence="1">
    <location>
        <begin position="301"/>
        <end position="322"/>
    </location>
</feature>
<keyword evidence="1" id="KW-0472">Membrane</keyword>
<dbReference type="InterPro" id="IPR050768">
    <property type="entry name" value="UPF0353/GerABKA_families"/>
</dbReference>
<keyword evidence="1" id="KW-1133">Transmembrane helix</keyword>
<dbReference type="SUPFAM" id="SSF53300">
    <property type="entry name" value="vWA-like"/>
    <property type="match status" value="1"/>
</dbReference>
<protein>
    <submittedName>
        <fullName evidence="3">VWA domain-containing protein</fullName>
    </submittedName>
</protein>
<name>A0A9X2AVL8_9VIBR</name>
<keyword evidence="1" id="KW-0812">Transmembrane</keyword>
<dbReference type="InterPro" id="IPR002035">
    <property type="entry name" value="VWF_A"/>
</dbReference>
<dbReference type="PRINTS" id="PR00453">
    <property type="entry name" value="VWFADOMAIN"/>
</dbReference>
<keyword evidence="4" id="KW-1185">Reference proteome</keyword>
<evidence type="ECO:0000256" key="1">
    <source>
        <dbReference type="SAM" id="Phobius"/>
    </source>
</evidence>
<dbReference type="PROSITE" id="PS50234">
    <property type="entry name" value="VWFA"/>
    <property type="match status" value="1"/>
</dbReference>
<proteinExistence type="predicted"/>
<organism evidence="3 4">
    <name type="scientific">Vibrio gelatinilyticus</name>
    <dbReference type="NCBI Taxonomy" id="2893468"/>
    <lineage>
        <taxon>Bacteria</taxon>
        <taxon>Pseudomonadati</taxon>
        <taxon>Pseudomonadota</taxon>
        <taxon>Gammaproteobacteria</taxon>
        <taxon>Vibrionales</taxon>
        <taxon>Vibrionaceae</taxon>
        <taxon>Vibrio</taxon>
    </lineage>
</organism>
<comment type="caution">
    <text evidence="3">The sequence shown here is derived from an EMBL/GenBank/DDBJ whole genome shotgun (WGS) entry which is preliminary data.</text>
</comment>
<dbReference type="Gene3D" id="3.40.50.410">
    <property type="entry name" value="von Willebrand factor, type A domain"/>
    <property type="match status" value="1"/>
</dbReference>
<dbReference type="PANTHER" id="PTHR22550">
    <property type="entry name" value="SPORE GERMINATION PROTEIN"/>
    <property type="match status" value="1"/>
</dbReference>
<sequence length="339" mass="37663">MFELENPWLLLLLPLPFLIYRWVPDYQTKREALSVPFFSRLVSALNISATQGSISLKPGRWQRVSLLGTWLMLVFAASKPMWLAAPQTHQLSGRDLMLVVDLSGSMSETDFIDRSGKSQSRLAAAKSVLTRFSEQRDGDRLGLILFGDAAYLQSPFTADHQAWLILLNQAGVGMAGESTHLGDAVGLAIKTYQDNTHQTSADKVLIVLTDGNDTNSLVPPIDAAKVAKAYGIRLYMVAMGSPNTSGDQAIDFETMEQMAVLTGGKAFLAMSPDDLTKIYRTISELEPKLYKSFTYQPKTSLHYLPVLLALLNHLLFMLYRFLSNANWRHLKTDSVRSDG</sequence>
<evidence type="ECO:0000313" key="3">
    <source>
        <dbReference type="EMBL" id="MCJ2377019.1"/>
    </source>
</evidence>
<dbReference type="PANTHER" id="PTHR22550:SF18">
    <property type="entry name" value="VWFA DOMAIN-CONTAINING PROTEIN"/>
    <property type="match status" value="1"/>
</dbReference>
<feature type="domain" description="VWFA" evidence="2">
    <location>
        <begin position="95"/>
        <end position="282"/>
    </location>
</feature>
<evidence type="ECO:0000259" key="2">
    <source>
        <dbReference type="PROSITE" id="PS50234"/>
    </source>
</evidence>
<accession>A0A9X2AVL8</accession>
<dbReference type="RefSeq" id="WP_244356950.1">
    <property type="nucleotide sequence ID" value="NZ_JAJNNZ010000006.1"/>
</dbReference>